<dbReference type="EMBL" id="CP036498">
    <property type="protein sequence ID" value="QUS40081.1"/>
    <property type="molecule type" value="Genomic_DNA"/>
</dbReference>
<gene>
    <name evidence="7" type="ORF">RPMA_15520</name>
</gene>
<dbReference type="PANTHER" id="PTHR36985:SF1">
    <property type="entry name" value="TRANSLOCATION AND ASSEMBLY MODULE SUBUNIT TAMB"/>
    <property type="match status" value="1"/>
</dbReference>
<evidence type="ECO:0000256" key="3">
    <source>
        <dbReference type="ARBA" id="ARBA00022989"/>
    </source>
</evidence>
<evidence type="ECO:0000259" key="6">
    <source>
        <dbReference type="Pfam" id="PF04357"/>
    </source>
</evidence>
<evidence type="ECO:0000256" key="2">
    <source>
        <dbReference type="ARBA" id="ARBA00022692"/>
    </source>
</evidence>
<evidence type="ECO:0000256" key="1">
    <source>
        <dbReference type="ARBA" id="ARBA00004167"/>
    </source>
</evidence>
<sequence>MSLCRSTSDRANPPMRFTSASARRSDMRLRRRTIFIGLAAFVLLLGVAGYAFLHFTLRGQGDDKGLLANLISRALSTPAAQISIGDVSGVLTSDVTVSDVSIADQDGVWLKLDKIRLVWRRTALLAGRLEIDKLDVGRLAIHRKPLPTPATIVPEQSPPGQTAQPDEPLLPTIPVKVELKSFALAELSLGEPLLGVASRLTAAGQAVLGNPAEGLALTLDARRLDAQGVFAAKLDYIPASGRLQTMLTLDEAPGGIVVRLLKVADLPAAKLDLRGTGTLDAFDAKLAFDAGPSTGADGAAQLTRQADGRRLSLDLGARIEGLLPSVIQPIFAGTTRLNSSIGFAPDGGIRIEPLSVVSKLARMDIGGSVDAEQVADLTIRMRALPNTGDATEVNDIGIKTLAFDATVKGALSGPQVAATAALRDAKLPQGRFGQIDASFNATPAGSLLEKDTTVKLTGQVKATGLHASDAAIDSAVGSSLSLMFAGTSRAGIVDVQTLQLQTETAAASFAGQVGGPLLKGRADITSSDLARFGALAGLKLRGALAFGAQLDGSPDAGRIDARLDGKLTGLSTGIGQVDGLTGGTVDLAGTVRTLPGAGYGFDDLRIAGRHIGARVHGDATRENAAISAVVQIPQLSHADKTLSGQAEANAQLSGSLGKLNAHVAMALNDVRASGRPVPRVTLELAATDVTGALDAKATLDGIIDRNSANGRLHVAKQSDGGWRVDDLDLRVGSVAARGVIALDAEHLLSGQLAASAGNLDDLSPLLLAKLAGAFDASLNFTTEAGAQNAQIALRGQGLKYASDAIGKVDVQAALRDIWRRPMADGNVAIDNASIAGEVVQSVRVASRSTTSGSDITLKLNGKRVGADLRAMLVPANDIRLDLSALTARYESSRIALARPASFTLRGSAIDIRDFALALDRGVLSVNGTAGDTLDLTLSAKAVPLAVANAVAPQLGLAGTLDAQARVTGTAQAPSGDWRVAIAGLAAAQTREFALAPMGIQASGRLSEGQTTLDAQVSAPRLGQLRAAGKIPLQRGALDLAVKGSLDLAAANGHLSPQGRRLSGRSDIDLRVTGALDKPKLNGAATLSGGTFDDVELGTKLTGIAARIAARNEDVVIERFTATSANGGSLNASGNIRIDPDAGLPGSIQVSGRDVLLASNAIMKMRASPNLRIAGPLMRDPRITGRIDVDGLDVNVPERLPSTLKPLAGTRHVDAPEHVRQAIEKEEKARKRTKRAPPFDAGLDLTIAAPNRVFVRGRGIDAELGGDMRLTGRLASPVTIGAFEMRRGKLQVAGTRLDFSRGRATFSGEVTPELDFVAQTQAGDVTAQITVSGIASAPTFAFSSSPDLPQDEVLSRIMFSKASGGLSPFQAVQLAQMVAQFSGDGGPDTMERLRRSLGVDALDISAGGAGGPSVGAARAINSRVSVGVKGAAAAKDSAVTLDIDLTRRLRLQGEASGTGATSIGIGTEIEY</sequence>
<dbReference type="Pfam" id="PF04357">
    <property type="entry name" value="TamB"/>
    <property type="match status" value="1"/>
</dbReference>
<keyword evidence="8" id="KW-1185">Reference proteome</keyword>
<reference evidence="7 8" key="1">
    <citation type="submission" date="2019-02" db="EMBL/GenBank/DDBJ databases">
        <title>Emended description of the genus Rhodopseudomonas and description of Rhodopseudomonas albus sp. nov., a non-phototrophic, heavy-metal-tolerant bacterium isolated from garden soil.</title>
        <authorList>
            <person name="Bao Z."/>
            <person name="Cao W.W."/>
            <person name="Sato Y."/>
            <person name="Nishizawa T."/>
            <person name="Zhao J."/>
            <person name="Guo Y."/>
            <person name="Ohta H."/>
        </authorList>
    </citation>
    <scope>NUCLEOTIDE SEQUENCE [LARGE SCALE GENOMIC DNA]</scope>
    <source>
        <strain evidence="7 8">SK50-23</strain>
    </source>
</reference>
<evidence type="ECO:0000256" key="5">
    <source>
        <dbReference type="SAM" id="Phobius"/>
    </source>
</evidence>
<evidence type="ECO:0000313" key="8">
    <source>
        <dbReference type="Proteomes" id="UP000682843"/>
    </source>
</evidence>
<name>A0ABX8A8K7_9BRAD</name>
<dbReference type="PANTHER" id="PTHR36985">
    <property type="entry name" value="TRANSLOCATION AND ASSEMBLY MODULE SUBUNIT TAMB"/>
    <property type="match status" value="1"/>
</dbReference>
<proteinExistence type="predicted"/>
<evidence type="ECO:0000256" key="4">
    <source>
        <dbReference type="ARBA" id="ARBA00023136"/>
    </source>
</evidence>
<evidence type="ECO:0000313" key="7">
    <source>
        <dbReference type="EMBL" id="QUS40081.1"/>
    </source>
</evidence>
<keyword evidence="4 5" id="KW-0472">Membrane</keyword>
<feature type="domain" description="Translocation and assembly module TamB C-terminal" evidence="6">
    <location>
        <begin position="1117"/>
        <end position="1458"/>
    </location>
</feature>
<keyword evidence="2 5" id="KW-0812">Transmembrane</keyword>
<dbReference type="Proteomes" id="UP000682843">
    <property type="component" value="Chromosome"/>
</dbReference>
<organism evidence="7 8">
    <name type="scientific">Tardiphaga alba</name>
    <dbReference type="NCBI Taxonomy" id="340268"/>
    <lineage>
        <taxon>Bacteria</taxon>
        <taxon>Pseudomonadati</taxon>
        <taxon>Pseudomonadota</taxon>
        <taxon>Alphaproteobacteria</taxon>
        <taxon>Hyphomicrobiales</taxon>
        <taxon>Nitrobacteraceae</taxon>
        <taxon>Tardiphaga</taxon>
    </lineage>
</organism>
<accession>A0ABX8A8K7</accession>
<dbReference type="InterPro" id="IPR007452">
    <property type="entry name" value="TamB_C"/>
</dbReference>
<feature type="transmembrane region" description="Helical" evidence="5">
    <location>
        <begin position="33"/>
        <end position="53"/>
    </location>
</feature>
<keyword evidence="3 5" id="KW-1133">Transmembrane helix</keyword>
<comment type="subcellular location">
    <subcellularLocation>
        <location evidence="1">Membrane</location>
        <topology evidence="1">Single-pass membrane protein</topology>
    </subcellularLocation>
</comment>
<protein>
    <recommendedName>
        <fullName evidence="6">Translocation and assembly module TamB C-terminal domain-containing protein</fullName>
    </recommendedName>
</protein>